<dbReference type="Proteomes" id="UP001156601">
    <property type="component" value="Unassembled WGS sequence"/>
</dbReference>
<organism evidence="2 3">
    <name type="scientific">Agaribacter marinus</name>
    <dbReference type="NCBI Taxonomy" id="1431249"/>
    <lineage>
        <taxon>Bacteria</taxon>
        <taxon>Pseudomonadati</taxon>
        <taxon>Pseudomonadota</taxon>
        <taxon>Gammaproteobacteria</taxon>
        <taxon>Alteromonadales</taxon>
        <taxon>Alteromonadaceae</taxon>
        <taxon>Agaribacter</taxon>
    </lineage>
</organism>
<evidence type="ECO:0000256" key="1">
    <source>
        <dbReference type="SAM" id="SignalP"/>
    </source>
</evidence>
<dbReference type="RefSeq" id="WP_284219324.1">
    <property type="nucleotide sequence ID" value="NZ_BSOT01000019.1"/>
</dbReference>
<name>A0AA37WML3_9ALTE</name>
<feature type="chain" id="PRO_5041412988" evidence="1">
    <location>
        <begin position="19"/>
        <end position="223"/>
    </location>
</feature>
<feature type="signal peptide" evidence="1">
    <location>
        <begin position="1"/>
        <end position="18"/>
    </location>
</feature>
<reference evidence="2" key="2">
    <citation type="submission" date="2023-01" db="EMBL/GenBank/DDBJ databases">
        <title>Draft genome sequence of Agaribacter marinus strain NBRC 110023.</title>
        <authorList>
            <person name="Sun Q."/>
            <person name="Mori K."/>
        </authorList>
    </citation>
    <scope>NUCLEOTIDE SEQUENCE</scope>
    <source>
        <strain evidence="2">NBRC 110023</strain>
    </source>
</reference>
<keyword evidence="1" id="KW-0732">Signal</keyword>
<evidence type="ECO:0000313" key="2">
    <source>
        <dbReference type="EMBL" id="GLR72905.1"/>
    </source>
</evidence>
<proteinExistence type="predicted"/>
<comment type="caution">
    <text evidence="2">The sequence shown here is derived from an EMBL/GenBank/DDBJ whole genome shotgun (WGS) entry which is preliminary data.</text>
</comment>
<reference evidence="2" key="1">
    <citation type="journal article" date="2014" name="Int. J. Syst. Evol. Microbiol.">
        <title>Complete genome sequence of Corynebacterium casei LMG S-19264T (=DSM 44701T), isolated from a smear-ripened cheese.</title>
        <authorList>
            <consortium name="US DOE Joint Genome Institute (JGI-PGF)"/>
            <person name="Walter F."/>
            <person name="Albersmeier A."/>
            <person name="Kalinowski J."/>
            <person name="Ruckert C."/>
        </authorList>
    </citation>
    <scope>NUCLEOTIDE SEQUENCE</scope>
    <source>
        <strain evidence="2">NBRC 110023</strain>
    </source>
</reference>
<keyword evidence="3" id="KW-1185">Reference proteome</keyword>
<dbReference type="AlphaFoldDB" id="A0AA37WML3"/>
<sequence>MQTLLVCLSLQIFASVLASEFSIGFDNKYVTEGRDNLTDGGIYWLSATKDLSESYSVNVSVGDAASIDYQELLLTLEYANNAKNIDYYLAYTYIDFIVDDENDHELTAGVSTLVLTSLRPSIDYVYSQETNGSFIEFTLSNEIDINPRSNLSLYLGVAYDYGYASDLYDGYSHSMVGSALSYWVDDKLSLQGTVEYNIAGNDIKRTDDNKNQLWCGFRFIYRW</sequence>
<accession>A0AA37WML3</accession>
<protein>
    <submittedName>
        <fullName evidence="2">Uncharacterized protein</fullName>
    </submittedName>
</protein>
<dbReference type="EMBL" id="BSOT01000019">
    <property type="protein sequence ID" value="GLR72905.1"/>
    <property type="molecule type" value="Genomic_DNA"/>
</dbReference>
<gene>
    <name evidence="2" type="ORF">GCM10007852_38130</name>
</gene>
<evidence type="ECO:0000313" key="3">
    <source>
        <dbReference type="Proteomes" id="UP001156601"/>
    </source>
</evidence>